<dbReference type="GO" id="GO:0006281">
    <property type="term" value="P:DNA repair"/>
    <property type="evidence" value="ECO:0007669"/>
    <property type="project" value="TreeGrafter"/>
</dbReference>
<dbReference type="SUPFAM" id="SSF56784">
    <property type="entry name" value="HAD-like"/>
    <property type="match status" value="1"/>
</dbReference>
<accession>A0A0R1ZAZ1</accession>
<dbReference type="GO" id="GO:0005829">
    <property type="term" value="C:cytosol"/>
    <property type="evidence" value="ECO:0007669"/>
    <property type="project" value="TreeGrafter"/>
</dbReference>
<sequence>MQNFLFDFDGTIADSGDAAALATQACFKDFDLEVPSAETVRYYMGVPIETFIPELVEKQGKHYSAKQFETMYDSFRRHYSEIEQQTTTLFPQMKDTLTALKDAGKQLFIISSKSSTSLKRNSKALGIADLFDDLIGSDQVDHYKPAPDGILMIVEKYHLDKNVSVMIGDAKYDLQMGRAAGVKTCGCLWDTFDAQLLKAENPDFLLEKPVELLNI</sequence>
<dbReference type="InterPro" id="IPR023214">
    <property type="entry name" value="HAD_sf"/>
</dbReference>
<name>A0A0R1ZAZ1_9LACO</name>
<dbReference type="SFLD" id="SFLDS00003">
    <property type="entry name" value="Haloacid_Dehalogenase"/>
    <property type="match status" value="1"/>
</dbReference>
<dbReference type="Gene3D" id="1.10.150.240">
    <property type="entry name" value="Putative phosphatase, domain 2"/>
    <property type="match status" value="1"/>
</dbReference>
<dbReference type="RefSeq" id="WP_057907187.1">
    <property type="nucleotide sequence ID" value="NZ_AYYZ01000030.1"/>
</dbReference>
<comment type="caution">
    <text evidence="1">The sequence shown here is derived from an EMBL/GenBank/DDBJ whole genome shotgun (WGS) entry which is preliminary data.</text>
</comment>
<dbReference type="SFLD" id="SFLDG01129">
    <property type="entry name" value="C1.5:_HAD__Beta-PGM__Phosphata"/>
    <property type="match status" value="1"/>
</dbReference>
<dbReference type="PRINTS" id="PR00413">
    <property type="entry name" value="HADHALOGNASE"/>
</dbReference>
<dbReference type="InterPro" id="IPR036412">
    <property type="entry name" value="HAD-like_sf"/>
</dbReference>
<reference evidence="1 2" key="1">
    <citation type="journal article" date="2015" name="Genome Announc.">
        <title>Expanding the biotechnology potential of lactobacilli through comparative genomics of 213 strains and associated genera.</title>
        <authorList>
            <person name="Sun Z."/>
            <person name="Harris H.M."/>
            <person name="McCann A."/>
            <person name="Guo C."/>
            <person name="Argimon S."/>
            <person name="Zhang W."/>
            <person name="Yang X."/>
            <person name="Jeffery I.B."/>
            <person name="Cooney J.C."/>
            <person name="Kagawa T.F."/>
            <person name="Liu W."/>
            <person name="Song Y."/>
            <person name="Salvetti E."/>
            <person name="Wrobel A."/>
            <person name="Rasinkangas P."/>
            <person name="Parkhill J."/>
            <person name="Rea M.C."/>
            <person name="O'Sullivan O."/>
            <person name="Ritari J."/>
            <person name="Douillard F.P."/>
            <person name="Paul Ross R."/>
            <person name="Yang R."/>
            <person name="Briner A.E."/>
            <person name="Felis G.E."/>
            <person name="de Vos W.M."/>
            <person name="Barrangou R."/>
            <person name="Klaenhammer T.R."/>
            <person name="Caufield P.W."/>
            <person name="Cui Y."/>
            <person name="Zhang H."/>
            <person name="O'Toole P.W."/>
        </authorList>
    </citation>
    <scope>NUCLEOTIDE SEQUENCE [LARGE SCALE GENOMIC DNA]</scope>
    <source>
        <strain evidence="1 2">DSM 20653</strain>
    </source>
</reference>
<dbReference type="Pfam" id="PF13419">
    <property type="entry name" value="HAD_2"/>
    <property type="match status" value="1"/>
</dbReference>
<dbReference type="PATRIC" id="fig|1423820.4.peg.1387"/>
<proteinExistence type="predicted"/>
<dbReference type="InterPro" id="IPR050155">
    <property type="entry name" value="HAD-like_hydrolase_sf"/>
</dbReference>
<evidence type="ECO:0000313" key="1">
    <source>
        <dbReference type="EMBL" id="KRM51551.1"/>
    </source>
</evidence>
<dbReference type="PANTHER" id="PTHR43434">
    <property type="entry name" value="PHOSPHOGLYCOLATE PHOSPHATASE"/>
    <property type="match status" value="1"/>
</dbReference>
<dbReference type="Proteomes" id="UP000051291">
    <property type="component" value="Unassembled WGS sequence"/>
</dbReference>
<dbReference type="PANTHER" id="PTHR43434:SF26">
    <property type="entry name" value="PYROPHOSPHATASE PPAX"/>
    <property type="match status" value="1"/>
</dbReference>
<dbReference type="STRING" id="1423820.FC64_GL001361"/>
<dbReference type="SFLD" id="SFLDG01135">
    <property type="entry name" value="C1.5.6:_HAD__Beta-PGM__Phospha"/>
    <property type="match status" value="1"/>
</dbReference>
<dbReference type="InterPro" id="IPR023198">
    <property type="entry name" value="PGP-like_dom2"/>
</dbReference>
<dbReference type="EMBL" id="AYYZ01000030">
    <property type="protein sequence ID" value="KRM51551.1"/>
    <property type="molecule type" value="Genomic_DNA"/>
</dbReference>
<gene>
    <name evidence="1" type="ORF">FC64_GL001361</name>
</gene>
<dbReference type="GO" id="GO:0008967">
    <property type="term" value="F:phosphoglycolate phosphatase activity"/>
    <property type="evidence" value="ECO:0007669"/>
    <property type="project" value="TreeGrafter"/>
</dbReference>
<evidence type="ECO:0000313" key="2">
    <source>
        <dbReference type="Proteomes" id="UP000051291"/>
    </source>
</evidence>
<organism evidence="1 2">
    <name type="scientific">Ligilactobacillus araffinosus DSM 20653</name>
    <dbReference type="NCBI Taxonomy" id="1423820"/>
    <lineage>
        <taxon>Bacteria</taxon>
        <taxon>Bacillati</taxon>
        <taxon>Bacillota</taxon>
        <taxon>Bacilli</taxon>
        <taxon>Lactobacillales</taxon>
        <taxon>Lactobacillaceae</taxon>
        <taxon>Ligilactobacillus</taxon>
    </lineage>
</organism>
<keyword evidence="2" id="KW-1185">Reference proteome</keyword>
<dbReference type="NCBIfam" id="TIGR01549">
    <property type="entry name" value="HAD-SF-IA-v1"/>
    <property type="match status" value="1"/>
</dbReference>
<dbReference type="NCBIfam" id="TIGR01509">
    <property type="entry name" value="HAD-SF-IA-v3"/>
    <property type="match status" value="1"/>
</dbReference>
<dbReference type="InterPro" id="IPR006439">
    <property type="entry name" value="HAD-SF_hydro_IA"/>
</dbReference>
<dbReference type="Gene3D" id="3.40.50.1000">
    <property type="entry name" value="HAD superfamily/HAD-like"/>
    <property type="match status" value="1"/>
</dbReference>
<dbReference type="InterPro" id="IPR041492">
    <property type="entry name" value="HAD_2"/>
</dbReference>
<dbReference type="AlphaFoldDB" id="A0A0R1ZAZ1"/>
<protein>
    <submittedName>
        <fullName evidence="1">Inorganic diphosphatase</fullName>
    </submittedName>
</protein>